<keyword evidence="2" id="KW-1185">Reference proteome</keyword>
<dbReference type="Proteomes" id="UP001064489">
    <property type="component" value="Chromosome 9"/>
</dbReference>
<comment type="caution">
    <text evidence="1">The sequence shown here is derived from an EMBL/GenBank/DDBJ whole genome shotgun (WGS) entry which is preliminary data.</text>
</comment>
<name>A0AAD5JK98_ACENE</name>
<protein>
    <submittedName>
        <fullName evidence="1">Uncharacterized protein</fullName>
    </submittedName>
</protein>
<evidence type="ECO:0000313" key="1">
    <source>
        <dbReference type="EMBL" id="KAI9201488.1"/>
    </source>
</evidence>
<proteinExistence type="predicted"/>
<reference evidence="1" key="2">
    <citation type="submission" date="2023-02" db="EMBL/GenBank/DDBJ databases">
        <authorList>
            <person name="Swenson N.G."/>
            <person name="Wegrzyn J.L."/>
            <person name="Mcevoy S.L."/>
        </authorList>
    </citation>
    <scope>NUCLEOTIDE SEQUENCE</scope>
    <source>
        <strain evidence="1">91603</strain>
        <tissue evidence="1">Leaf</tissue>
    </source>
</reference>
<dbReference type="EMBL" id="JAJSOW010000001">
    <property type="protein sequence ID" value="KAI9201488.1"/>
    <property type="molecule type" value="Genomic_DNA"/>
</dbReference>
<gene>
    <name evidence="1" type="ORF">LWI28_024216</name>
</gene>
<reference evidence="1" key="1">
    <citation type="journal article" date="2022" name="Plant J.">
        <title>Strategies of tolerance reflected in two North American maple genomes.</title>
        <authorList>
            <person name="McEvoy S.L."/>
            <person name="Sezen U.U."/>
            <person name="Trouern-Trend A."/>
            <person name="McMahon S.M."/>
            <person name="Schaberg P.G."/>
            <person name="Yang J."/>
            <person name="Wegrzyn J.L."/>
            <person name="Swenson N.G."/>
        </authorList>
    </citation>
    <scope>NUCLEOTIDE SEQUENCE</scope>
    <source>
        <strain evidence="1">91603</strain>
    </source>
</reference>
<sequence length="157" mass="18194">MAFPHHDVPELAIFAAELLHHGVPVLASCVAELLPPSNLPYHFPPRPHSCEGFELSSTRRIILIRAGSDLALYFEEPLFVPFLHRQNLCFSYELHLHLLDPFPRIEKLYETFLLSQRQTLISKTYNLLINVSRFDFQNAKLRKRECEIKFGIDTIVP</sequence>
<dbReference type="AlphaFoldDB" id="A0AAD5JK98"/>
<evidence type="ECO:0000313" key="2">
    <source>
        <dbReference type="Proteomes" id="UP001064489"/>
    </source>
</evidence>
<organism evidence="1 2">
    <name type="scientific">Acer negundo</name>
    <name type="common">Box elder</name>
    <dbReference type="NCBI Taxonomy" id="4023"/>
    <lineage>
        <taxon>Eukaryota</taxon>
        <taxon>Viridiplantae</taxon>
        <taxon>Streptophyta</taxon>
        <taxon>Embryophyta</taxon>
        <taxon>Tracheophyta</taxon>
        <taxon>Spermatophyta</taxon>
        <taxon>Magnoliopsida</taxon>
        <taxon>eudicotyledons</taxon>
        <taxon>Gunneridae</taxon>
        <taxon>Pentapetalae</taxon>
        <taxon>rosids</taxon>
        <taxon>malvids</taxon>
        <taxon>Sapindales</taxon>
        <taxon>Sapindaceae</taxon>
        <taxon>Hippocastanoideae</taxon>
        <taxon>Acereae</taxon>
        <taxon>Acer</taxon>
    </lineage>
</organism>
<accession>A0AAD5JK98</accession>